<feature type="non-terminal residue" evidence="1">
    <location>
        <position position="172"/>
    </location>
</feature>
<reference evidence="1" key="1">
    <citation type="journal article" date="2014" name="Front. Microbiol.">
        <title>High frequency of phylogenetically diverse reductive dehalogenase-homologous genes in deep subseafloor sedimentary metagenomes.</title>
        <authorList>
            <person name="Kawai M."/>
            <person name="Futagami T."/>
            <person name="Toyoda A."/>
            <person name="Takaki Y."/>
            <person name="Nishi S."/>
            <person name="Hori S."/>
            <person name="Arai W."/>
            <person name="Tsubouchi T."/>
            <person name="Morono Y."/>
            <person name="Uchiyama I."/>
            <person name="Ito T."/>
            <person name="Fujiyama A."/>
            <person name="Inagaki F."/>
            <person name="Takami H."/>
        </authorList>
    </citation>
    <scope>NUCLEOTIDE SEQUENCE</scope>
    <source>
        <strain evidence="1">Expedition CK06-06</strain>
    </source>
</reference>
<evidence type="ECO:0000313" key="1">
    <source>
        <dbReference type="EMBL" id="GAH77557.1"/>
    </source>
</evidence>
<dbReference type="EMBL" id="BARU01044392">
    <property type="protein sequence ID" value="GAH77557.1"/>
    <property type="molecule type" value="Genomic_DNA"/>
</dbReference>
<comment type="caution">
    <text evidence="1">The sequence shown here is derived from an EMBL/GenBank/DDBJ whole genome shotgun (WGS) entry which is preliminary data.</text>
</comment>
<sequence length="172" mass="19658">VSFNLATTLGATIGNHTLSINFKNGTITYLEIIIIIEIGNSFDYTNLIYERFIVSGESAFVSMNLINFLPDNTQTFNVSFFEDDSLILKEETLLIEKEIKNVYYNLNLTDTETHLVNITMEISKGSTVFYTKQFYVEIIQKFEILSVFFPEIISQGAAAQFIMMIQNNQEQS</sequence>
<proteinExistence type="predicted"/>
<gene>
    <name evidence="1" type="ORF">S03H2_67716</name>
</gene>
<name>X1I783_9ZZZZ</name>
<accession>X1I783</accession>
<organism evidence="1">
    <name type="scientific">marine sediment metagenome</name>
    <dbReference type="NCBI Taxonomy" id="412755"/>
    <lineage>
        <taxon>unclassified sequences</taxon>
        <taxon>metagenomes</taxon>
        <taxon>ecological metagenomes</taxon>
    </lineage>
</organism>
<protein>
    <submittedName>
        <fullName evidence="1">Uncharacterized protein</fullName>
    </submittedName>
</protein>
<feature type="non-terminal residue" evidence="1">
    <location>
        <position position="1"/>
    </location>
</feature>
<dbReference type="AlphaFoldDB" id="X1I783"/>